<dbReference type="RefSeq" id="WP_149778637.1">
    <property type="nucleotide sequence ID" value="NZ_FRCB01000002.1"/>
</dbReference>
<comment type="similarity">
    <text evidence="7 8">Belongs to the class I-like SAM-binding methyltransferase superfamily. C5-methyltransferase family.</text>
</comment>
<dbReference type="SUPFAM" id="SSF53335">
    <property type="entry name" value="S-adenosyl-L-methionine-dependent methyltransferases"/>
    <property type="match status" value="1"/>
</dbReference>
<dbReference type="GO" id="GO:0003886">
    <property type="term" value="F:DNA (cytosine-5-)-methyltransferase activity"/>
    <property type="evidence" value="ECO:0007669"/>
    <property type="project" value="UniProtKB-EC"/>
</dbReference>
<dbReference type="Pfam" id="PF00145">
    <property type="entry name" value="DNA_methylase"/>
    <property type="match status" value="1"/>
</dbReference>
<keyword evidence="2 7" id="KW-0489">Methyltransferase</keyword>
<evidence type="ECO:0000313" key="9">
    <source>
        <dbReference type="EMBL" id="SHL70817.1"/>
    </source>
</evidence>
<proteinExistence type="inferred from homology"/>
<evidence type="ECO:0000256" key="4">
    <source>
        <dbReference type="ARBA" id="ARBA00022691"/>
    </source>
</evidence>
<dbReference type="InterPro" id="IPR001525">
    <property type="entry name" value="C5_MeTfrase"/>
</dbReference>
<dbReference type="PANTHER" id="PTHR10629">
    <property type="entry name" value="CYTOSINE-SPECIFIC METHYLTRANSFERASE"/>
    <property type="match status" value="1"/>
</dbReference>
<accession>A0A1M7CUI6</accession>
<feature type="active site" evidence="7">
    <location>
        <position position="131"/>
    </location>
</feature>
<dbReference type="PRINTS" id="PR00105">
    <property type="entry name" value="C5METTRFRASE"/>
</dbReference>
<comment type="catalytic activity">
    <reaction evidence="6">
        <text>a 2'-deoxycytidine in DNA + S-adenosyl-L-methionine = a 5-methyl-2'-deoxycytidine in DNA + S-adenosyl-L-homocysteine + H(+)</text>
        <dbReference type="Rhea" id="RHEA:13681"/>
        <dbReference type="Rhea" id="RHEA-COMP:11369"/>
        <dbReference type="Rhea" id="RHEA-COMP:11370"/>
        <dbReference type="ChEBI" id="CHEBI:15378"/>
        <dbReference type="ChEBI" id="CHEBI:57856"/>
        <dbReference type="ChEBI" id="CHEBI:59789"/>
        <dbReference type="ChEBI" id="CHEBI:85452"/>
        <dbReference type="ChEBI" id="CHEBI:85454"/>
        <dbReference type="EC" id="2.1.1.37"/>
    </reaction>
</comment>
<evidence type="ECO:0000256" key="7">
    <source>
        <dbReference type="PROSITE-ProRule" id="PRU01016"/>
    </source>
</evidence>
<keyword evidence="10" id="KW-1185">Reference proteome</keyword>
<evidence type="ECO:0000256" key="2">
    <source>
        <dbReference type="ARBA" id="ARBA00022603"/>
    </source>
</evidence>
<dbReference type="GO" id="GO:0009307">
    <property type="term" value="P:DNA restriction-modification system"/>
    <property type="evidence" value="ECO:0007669"/>
    <property type="project" value="UniProtKB-KW"/>
</dbReference>
<protein>
    <recommendedName>
        <fullName evidence="1">DNA (cytosine-5-)-methyltransferase</fullName>
        <ecNumber evidence="1">2.1.1.37</ecNumber>
    </recommendedName>
</protein>
<gene>
    <name evidence="9" type="ORF">SAMN05443432_102304</name>
</gene>
<keyword evidence="3 7" id="KW-0808">Transferase</keyword>
<dbReference type="AlphaFoldDB" id="A0A1M7CUI6"/>
<dbReference type="InterPro" id="IPR050390">
    <property type="entry name" value="C5-Methyltransferase"/>
</dbReference>
<reference evidence="9 10" key="1">
    <citation type="submission" date="2016-11" db="EMBL/GenBank/DDBJ databases">
        <authorList>
            <person name="Varghese N."/>
            <person name="Submissions S."/>
        </authorList>
    </citation>
    <scope>NUCLEOTIDE SEQUENCE [LARGE SCALE GENOMIC DNA]</scope>
    <source>
        <strain evidence="9 10">DSM 28249</strain>
    </source>
</reference>
<evidence type="ECO:0000256" key="6">
    <source>
        <dbReference type="ARBA" id="ARBA00047422"/>
    </source>
</evidence>
<dbReference type="GO" id="GO:0003677">
    <property type="term" value="F:DNA binding"/>
    <property type="evidence" value="ECO:0007669"/>
    <property type="project" value="TreeGrafter"/>
</dbReference>
<evidence type="ECO:0000256" key="1">
    <source>
        <dbReference type="ARBA" id="ARBA00011975"/>
    </source>
</evidence>
<keyword evidence="5" id="KW-0680">Restriction system</keyword>
<dbReference type="GO" id="GO:0032259">
    <property type="term" value="P:methylation"/>
    <property type="evidence" value="ECO:0007669"/>
    <property type="project" value="UniProtKB-KW"/>
</dbReference>
<evidence type="ECO:0000256" key="3">
    <source>
        <dbReference type="ARBA" id="ARBA00022679"/>
    </source>
</evidence>
<evidence type="ECO:0000313" key="10">
    <source>
        <dbReference type="Proteomes" id="UP000322545"/>
    </source>
</evidence>
<dbReference type="PANTHER" id="PTHR10629:SF52">
    <property type="entry name" value="DNA (CYTOSINE-5)-METHYLTRANSFERASE 1"/>
    <property type="match status" value="1"/>
</dbReference>
<sequence>MKDPYQVIDLFAGPGGLAEGFSSVVDGGVRSFEIALSVEIEAAAHRTLTLRAFTRQFPPRQLPESYYRFVEGEKTVADLQAEFPQQWRIASNEALRLELGSTEATKTLIPLIDNIRKKSAGRTVLIGGPPCQAYSLVGRSRNAGKDDYVPEEDGRHFLYREYIRILEQLRPAAFIMENVKGILSSSVSGDRIFQRILEDLRDVGIEEGGYRLLALTPDAEGKEQGLSNPPPRDFIVRAENHGIPQKRHRVFVIGLRADVADSLEFPKDSALLPRRLQVSVRDTISGMPHLRSGLSRQDGEDEWRQVVGDAASELIKLGVRPGRPEAMKSTSKTLRAVRSRMKRSNTRLSRVDRSYDPAELTSGLSEELADFLTDNRLQTLANHESRGHMKTDLARYLFCAAFAEANGRSAKAIDFPEELAPDHQNWRTGKFADRFRVQTWDAPSTTITSHISKDGHYYIHPDPAQCRSLTVREAARLQTFPDNYVFLGNRTQQYVQVGNAVPPFLAKQIAEALIRLLP</sequence>
<dbReference type="GO" id="GO:0044027">
    <property type="term" value="P:negative regulation of gene expression via chromosomal CpG island methylation"/>
    <property type="evidence" value="ECO:0007669"/>
    <property type="project" value="TreeGrafter"/>
</dbReference>
<name>A0A1M7CUI6_9RHOB</name>
<evidence type="ECO:0000256" key="8">
    <source>
        <dbReference type="RuleBase" id="RU000416"/>
    </source>
</evidence>
<dbReference type="EMBL" id="FRCB01000002">
    <property type="protein sequence ID" value="SHL70817.1"/>
    <property type="molecule type" value="Genomic_DNA"/>
</dbReference>
<keyword evidence="4 7" id="KW-0949">S-adenosyl-L-methionine</keyword>
<dbReference type="Gene3D" id="3.90.120.10">
    <property type="entry name" value="DNA Methylase, subunit A, domain 2"/>
    <property type="match status" value="1"/>
</dbReference>
<evidence type="ECO:0000256" key="5">
    <source>
        <dbReference type="ARBA" id="ARBA00022747"/>
    </source>
</evidence>
<dbReference type="InterPro" id="IPR029063">
    <property type="entry name" value="SAM-dependent_MTases_sf"/>
</dbReference>
<dbReference type="NCBIfam" id="TIGR00675">
    <property type="entry name" value="dcm"/>
    <property type="match status" value="1"/>
</dbReference>
<dbReference type="Proteomes" id="UP000322545">
    <property type="component" value="Unassembled WGS sequence"/>
</dbReference>
<dbReference type="EC" id="2.1.1.37" evidence="1"/>
<dbReference type="PROSITE" id="PS51679">
    <property type="entry name" value="SAM_MT_C5"/>
    <property type="match status" value="1"/>
</dbReference>
<dbReference type="Gene3D" id="3.40.50.150">
    <property type="entry name" value="Vaccinia Virus protein VP39"/>
    <property type="match status" value="1"/>
</dbReference>
<organism evidence="9 10">
    <name type="scientific">Roseovarius litoreus</name>
    <dbReference type="NCBI Taxonomy" id="1155722"/>
    <lineage>
        <taxon>Bacteria</taxon>
        <taxon>Pseudomonadati</taxon>
        <taxon>Pseudomonadota</taxon>
        <taxon>Alphaproteobacteria</taxon>
        <taxon>Rhodobacterales</taxon>
        <taxon>Roseobacteraceae</taxon>
        <taxon>Roseovarius</taxon>
    </lineage>
</organism>